<evidence type="ECO:0000313" key="1">
    <source>
        <dbReference type="EMBL" id="GIY48657.1"/>
    </source>
</evidence>
<keyword evidence="2" id="KW-1185">Reference proteome</keyword>
<name>A0AAV4TUX4_CAEEX</name>
<sequence length="127" mass="14502">MGKRILISTSSVGNFWKIRQLNLPEGPVIEEEKNVEAQPYLWKRRNLSPNKLITVTGVINCHYSNAPFHYFRALLLGTWRDGFSELRQRYSKPADTRLPSLSVINPLVGKSCHGGRGRVTKISDDRH</sequence>
<comment type="caution">
    <text evidence="1">The sequence shown here is derived from an EMBL/GenBank/DDBJ whole genome shotgun (WGS) entry which is preliminary data.</text>
</comment>
<protein>
    <submittedName>
        <fullName evidence="1">Uncharacterized protein</fullName>
    </submittedName>
</protein>
<accession>A0AAV4TUX4</accession>
<dbReference type="Proteomes" id="UP001054945">
    <property type="component" value="Unassembled WGS sequence"/>
</dbReference>
<proteinExistence type="predicted"/>
<evidence type="ECO:0000313" key="2">
    <source>
        <dbReference type="Proteomes" id="UP001054945"/>
    </source>
</evidence>
<dbReference type="EMBL" id="BPLR01011739">
    <property type="protein sequence ID" value="GIY48657.1"/>
    <property type="molecule type" value="Genomic_DNA"/>
</dbReference>
<dbReference type="AlphaFoldDB" id="A0AAV4TUX4"/>
<gene>
    <name evidence="1" type="ORF">CEXT_54001</name>
</gene>
<organism evidence="1 2">
    <name type="scientific">Caerostris extrusa</name>
    <name type="common">Bark spider</name>
    <name type="synonym">Caerostris bankana</name>
    <dbReference type="NCBI Taxonomy" id="172846"/>
    <lineage>
        <taxon>Eukaryota</taxon>
        <taxon>Metazoa</taxon>
        <taxon>Ecdysozoa</taxon>
        <taxon>Arthropoda</taxon>
        <taxon>Chelicerata</taxon>
        <taxon>Arachnida</taxon>
        <taxon>Araneae</taxon>
        <taxon>Araneomorphae</taxon>
        <taxon>Entelegynae</taxon>
        <taxon>Araneoidea</taxon>
        <taxon>Araneidae</taxon>
        <taxon>Caerostris</taxon>
    </lineage>
</organism>
<reference evidence="1 2" key="1">
    <citation type="submission" date="2021-06" db="EMBL/GenBank/DDBJ databases">
        <title>Caerostris extrusa draft genome.</title>
        <authorList>
            <person name="Kono N."/>
            <person name="Arakawa K."/>
        </authorList>
    </citation>
    <scope>NUCLEOTIDE SEQUENCE [LARGE SCALE GENOMIC DNA]</scope>
</reference>